<keyword evidence="6" id="KW-1185">Reference proteome</keyword>
<keyword evidence="3" id="KW-0804">Transcription</keyword>
<dbReference type="SUPFAM" id="SSF46689">
    <property type="entry name" value="Homeodomain-like"/>
    <property type="match status" value="2"/>
</dbReference>
<dbReference type="Gene3D" id="2.60.120.280">
    <property type="entry name" value="Regulatory protein AraC"/>
    <property type="match status" value="1"/>
</dbReference>
<dbReference type="Proteomes" id="UP001597418">
    <property type="component" value="Unassembled WGS sequence"/>
</dbReference>
<dbReference type="Pfam" id="PF12833">
    <property type="entry name" value="HTH_18"/>
    <property type="match status" value="1"/>
</dbReference>
<dbReference type="InterPro" id="IPR018062">
    <property type="entry name" value="HTH_AraC-typ_CS"/>
</dbReference>
<sequence length="307" mass="36126">MSINFKKRDGFEGEKIINVPQKVLKQIMAKHRCLFPLYITHIGYFPKATAHYRERRKGCEDNIFIYCTQGKGHFIIDDNQIEVKANEFLMVPATDKYLRYWADAEDPWTIYWIHFRGKDLNEFNNSLKITLNSGPIQIPFNQKALDIWDNIYRSLEMGYNLENLCNSTFCLYHFLATFVFFEKHITIVEKEKEDIIAESIKYLKSHLNEKLRVEDIAGKYNLSNSHFAGLFKKSTGMSPIDYFIHLKMQRACQLLHSSDDKVSVVAHQLGYDDQYYFSRIFKKQMGLSPEQYRLMTKKSKKNFVASA</sequence>
<evidence type="ECO:0000313" key="6">
    <source>
        <dbReference type="Proteomes" id="UP001597418"/>
    </source>
</evidence>
<dbReference type="InterPro" id="IPR037923">
    <property type="entry name" value="HTH-like"/>
</dbReference>
<evidence type="ECO:0000256" key="2">
    <source>
        <dbReference type="ARBA" id="ARBA00023125"/>
    </source>
</evidence>
<dbReference type="PRINTS" id="PR00032">
    <property type="entry name" value="HTHARAC"/>
</dbReference>
<reference evidence="6" key="1">
    <citation type="journal article" date="2019" name="Int. J. Syst. Evol. Microbiol.">
        <title>The Global Catalogue of Microorganisms (GCM) 10K type strain sequencing project: providing services to taxonomists for standard genome sequencing and annotation.</title>
        <authorList>
            <consortium name="The Broad Institute Genomics Platform"/>
            <consortium name="The Broad Institute Genome Sequencing Center for Infectious Disease"/>
            <person name="Wu L."/>
            <person name="Ma J."/>
        </authorList>
    </citation>
    <scope>NUCLEOTIDE SEQUENCE [LARGE SCALE GENOMIC DNA]</scope>
    <source>
        <strain evidence="6">KCTC 42247</strain>
    </source>
</reference>
<dbReference type="EMBL" id="JBHUMB010000014">
    <property type="protein sequence ID" value="MFD2744046.1"/>
    <property type="molecule type" value="Genomic_DNA"/>
</dbReference>
<dbReference type="InterPro" id="IPR009057">
    <property type="entry name" value="Homeodomain-like_sf"/>
</dbReference>
<name>A0ABW5UDQ9_9SPHI</name>
<evidence type="ECO:0000256" key="1">
    <source>
        <dbReference type="ARBA" id="ARBA00023015"/>
    </source>
</evidence>
<accession>A0ABW5UDQ9</accession>
<dbReference type="CDD" id="cd06986">
    <property type="entry name" value="cupin_MmsR-like_N"/>
    <property type="match status" value="1"/>
</dbReference>
<dbReference type="Pfam" id="PF02311">
    <property type="entry name" value="AraC_binding"/>
    <property type="match status" value="1"/>
</dbReference>
<evidence type="ECO:0000313" key="5">
    <source>
        <dbReference type="EMBL" id="MFD2744046.1"/>
    </source>
</evidence>
<dbReference type="PROSITE" id="PS00041">
    <property type="entry name" value="HTH_ARAC_FAMILY_1"/>
    <property type="match status" value="1"/>
</dbReference>
<keyword evidence="2" id="KW-0238">DNA-binding</keyword>
<dbReference type="PROSITE" id="PS01124">
    <property type="entry name" value="HTH_ARAC_FAMILY_2"/>
    <property type="match status" value="1"/>
</dbReference>
<evidence type="ECO:0000259" key="4">
    <source>
        <dbReference type="PROSITE" id="PS01124"/>
    </source>
</evidence>
<feature type="domain" description="HTH araC/xylS-type" evidence="4">
    <location>
        <begin position="197"/>
        <end position="295"/>
    </location>
</feature>
<dbReference type="RefSeq" id="WP_066750624.1">
    <property type="nucleotide sequence ID" value="NZ_JBHUMB010000014.1"/>
</dbReference>
<dbReference type="InterPro" id="IPR018060">
    <property type="entry name" value="HTH_AraC"/>
</dbReference>
<dbReference type="PANTHER" id="PTHR43280">
    <property type="entry name" value="ARAC-FAMILY TRANSCRIPTIONAL REGULATOR"/>
    <property type="match status" value="1"/>
</dbReference>
<dbReference type="SUPFAM" id="SSF51215">
    <property type="entry name" value="Regulatory protein AraC"/>
    <property type="match status" value="1"/>
</dbReference>
<dbReference type="InterPro" id="IPR003313">
    <property type="entry name" value="AraC-bd"/>
</dbReference>
<organism evidence="5 6">
    <name type="scientific">Sphingobacterium populi</name>
    <dbReference type="NCBI Taxonomy" id="1812824"/>
    <lineage>
        <taxon>Bacteria</taxon>
        <taxon>Pseudomonadati</taxon>
        <taxon>Bacteroidota</taxon>
        <taxon>Sphingobacteriia</taxon>
        <taxon>Sphingobacteriales</taxon>
        <taxon>Sphingobacteriaceae</taxon>
        <taxon>Sphingobacterium</taxon>
    </lineage>
</organism>
<dbReference type="SMART" id="SM00342">
    <property type="entry name" value="HTH_ARAC"/>
    <property type="match status" value="1"/>
</dbReference>
<gene>
    <name evidence="5" type="ORF">ACFSQ6_11655</name>
</gene>
<proteinExistence type="predicted"/>
<dbReference type="InterPro" id="IPR020449">
    <property type="entry name" value="Tscrpt_reg_AraC-type_HTH"/>
</dbReference>
<evidence type="ECO:0000256" key="3">
    <source>
        <dbReference type="ARBA" id="ARBA00023163"/>
    </source>
</evidence>
<dbReference type="PANTHER" id="PTHR43280:SF30">
    <property type="entry name" value="MMSAB OPERON REGULATORY PROTEIN"/>
    <property type="match status" value="1"/>
</dbReference>
<dbReference type="Gene3D" id="1.10.10.60">
    <property type="entry name" value="Homeodomain-like"/>
    <property type="match status" value="2"/>
</dbReference>
<protein>
    <submittedName>
        <fullName evidence="5">AraC family transcriptional regulator</fullName>
    </submittedName>
</protein>
<keyword evidence="1" id="KW-0805">Transcription regulation</keyword>
<comment type="caution">
    <text evidence="5">The sequence shown here is derived from an EMBL/GenBank/DDBJ whole genome shotgun (WGS) entry which is preliminary data.</text>
</comment>